<reference evidence="12" key="1">
    <citation type="submission" date="2021-06" db="EMBL/GenBank/DDBJ databases">
        <authorList>
            <person name="Hodson N. C."/>
            <person name="Mongue J. A."/>
            <person name="Jaron S. K."/>
        </authorList>
    </citation>
    <scope>NUCLEOTIDE SEQUENCE</scope>
</reference>
<dbReference type="SMART" id="SM00399">
    <property type="entry name" value="ZnF_C4"/>
    <property type="match status" value="1"/>
</dbReference>
<dbReference type="Pfam" id="PF00104">
    <property type="entry name" value="Hormone_recep"/>
    <property type="match status" value="1"/>
</dbReference>
<evidence type="ECO:0000256" key="3">
    <source>
        <dbReference type="ARBA" id="ARBA00022771"/>
    </source>
</evidence>
<keyword evidence="7" id="KW-0804">Transcription</keyword>
<keyword evidence="2" id="KW-0479">Metal-binding</keyword>
<evidence type="ECO:0000256" key="9">
    <source>
        <dbReference type="SAM" id="MobiDB-lite"/>
    </source>
</evidence>
<comment type="caution">
    <text evidence="12">The sequence shown here is derived from an EMBL/GenBank/DDBJ whole genome shotgun (WGS) entry which is preliminary data.</text>
</comment>
<keyword evidence="5" id="KW-0805">Transcription regulation</keyword>
<gene>
    <name evidence="12" type="ORF">AFUS01_LOCUS10728</name>
</gene>
<evidence type="ECO:0000313" key="13">
    <source>
        <dbReference type="Proteomes" id="UP000708208"/>
    </source>
</evidence>
<dbReference type="InterPro" id="IPR000536">
    <property type="entry name" value="Nucl_hrmn_rcpt_lig-bd"/>
</dbReference>
<dbReference type="SMART" id="SM00430">
    <property type="entry name" value="HOLI"/>
    <property type="match status" value="1"/>
</dbReference>
<comment type="subcellular location">
    <subcellularLocation>
        <location evidence="1">Nucleus</location>
    </subcellularLocation>
</comment>
<dbReference type="InterPro" id="IPR001628">
    <property type="entry name" value="Znf_hrmn_rcpt"/>
</dbReference>
<dbReference type="PROSITE" id="PS51030">
    <property type="entry name" value="NUCLEAR_REC_DBD_2"/>
    <property type="match status" value="1"/>
</dbReference>
<dbReference type="GO" id="GO:0030154">
    <property type="term" value="P:cell differentiation"/>
    <property type="evidence" value="ECO:0007669"/>
    <property type="project" value="TreeGrafter"/>
</dbReference>
<evidence type="ECO:0000256" key="6">
    <source>
        <dbReference type="ARBA" id="ARBA00023125"/>
    </source>
</evidence>
<proteinExistence type="predicted"/>
<keyword evidence="4" id="KW-0862">Zinc</keyword>
<evidence type="ECO:0000256" key="4">
    <source>
        <dbReference type="ARBA" id="ARBA00022833"/>
    </source>
</evidence>
<dbReference type="CDD" id="cd07156">
    <property type="entry name" value="NR_DBD_VDR_like"/>
    <property type="match status" value="1"/>
</dbReference>
<evidence type="ECO:0000256" key="5">
    <source>
        <dbReference type="ARBA" id="ARBA00023015"/>
    </source>
</evidence>
<evidence type="ECO:0000313" key="12">
    <source>
        <dbReference type="EMBL" id="CAG7721516.1"/>
    </source>
</evidence>
<evidence type="ECO:0000256" key="2">
    <source>
        <dbReference type="ARBA" id="ARBA00022723"/>
    </source>
</evidence>
<dbReference type="GO" id="GO:0000122">
    <property type="term" value="P:negative regulation of transcription by RNA polymerase II"/>
    <property type="evidence" value="ECO:0007669"/>
    <property type="project" value="TreeGrafter"/>
</dbReference>
<organism evidence="12 13">
    <name type="scientific">Allacma fusca</name>
    <dbReference type="NCBI Taxonomy" id="39272"/>
    <lineage>
        <taxon>Eukaryota</taxon>
        <taxon>Metazoa</taxon>
        <taxon>Ecdysozoa</taxon>
        <taxon>Arthropoda</taxon>
        <taxon>Hexapoda</taxon>
        <taxon>Collembola</taxon>
        <taxon>Symphypleona</taxon>
        <taxon>Sminthuridae</taxon>
        <taxon>Allacma</taxon>
    </lineage>
</organism>
<evidence type="ECO:0000259" key="10">
    <source>
        <dbReference type="PROSITE" id="PS51030"/>
    </source>
</evidence>
<dbReference type="AlphaFoldDB" id="A0A8J2NPZ3"/>
<name>A0A8J2NPZ3_9HEXA</name>
<dbReference type="InterPro" id="IPR050234">
    <property type="entry name" value="Nuclear_hormone_rcpt_NR1"/>
</dbReference>
<dbReference type="Pfam" id="PF00105">
    <property type="entry name" value="zf-C4"/>
    <property type="match status" value="1"/>
</dbReference>
<dbReference type="EMBL" id="CAJVCH010080262">
    <property type="protein sequence ID" value="CAG7721516.1"/>
    <property type="molecule type" value="Genomic_DNA"/>
</dbReference>
<sequence>MSQNPQENLQFYHSTDKEHRVCEKLDNFESILPAAAQGENSLYSNVSRALGSSKSCSVSETSSQDPKPVVLNENTNESPSPSGSGSSRGRASSKVCEVCGDRAKSFHFGGVSCDSCKAFFRRAVQSDSHNSFRCPYDGSCVITVTTRKTCQACRFKRCLQIGMEKKWVMNEDERNTFQKQRQEKKIKKIKGSDQRIHTSTVNLSVSSPVDSFEPDVADMLKFMSVEDQSEIETLVMKVHESYIDIPYQVSQAPQSRISIEIIEMFTTILRRIVYFHKNLADFSQLSQEDQSTLLRQGVLEMCMLRSALTYDFKNNRWPMQTGNMEFLRNCPVLRVEDMKKLVSPDLYDMQMRFISGIQELLADEPIVTLLTLIVLFSPDRTGLLNQKAVGIVQDKYLRHLENYTLWRFGPHGSKMYPKFLTKLSDLRQLTDSHNEYNLRLAQREVNQIQEQLSSINLNPYTQWDAVKCDNHSAVGHVNPSKDPRDISQSTSSIDLNDLSGEIPGEFPFIPEKLQTLSMSQMTAPTAPLQPSMAGILFSQMVNQQIPILIEEFQDPLIPTDQEVARVSKLFLPRGASRLSKIEESSSYLSAIGQCSAPSVINTGLPAYEPEMGVRESLDSCTAIQPNYTVEYNQGKIQHNPKCYSALKNLLECIGEINDPNFLEQVKQSFSPEVLKRLQNAFAPGIEKNATAAIPTAICIPQFPATTPQTSTDPPHIAATQVEVPGTENDCVQIPNPVKSHQVQNILRSFGYKDAEVEVRGSDFMCNGGDAQSRPGVSCPHTFTRTHTETSSHSECYIGAVPVSSFEKDETAISEDEKGVINVLVSQKSGENMSYVPKERSKTNVKLEVPRRSAFFG</sequence>
<keyword evidence="3" id="KW-0863">Zinc-finger</keyword>
<dbReference type="GO" id="GO:0045944">
    <property type="term" value="P:positive regulation of transcription by RNA polymerase II"/>
    <property type="evidence" value="ECO:0007669"/>
    <property type="project" value="TreeGrafter"/>
</dbReference>
<accession>A0A8J2NPZ3</accession>
<keyword evidence="8" id="KW-0675">Receptor</keyword>
<dbReference type="PROSITE" id="PS51843">
    <property type="entry name" value="NR_LBD"/>
    <property type="match status" value="1"/>
</dbReference>
<feature type="domain" description="NR LBD" evidence="11">
    <location>
        <begin position="230"/>
        <end position="459"/>
    </location>
</feature>
<dbReference type="PANTHER" id="PTHR24082">
    <property type="entry name" value="NUCLEAR HORMONE RECEPTOR"/>
    <property type="match status" value="1"/>
</dbReference>
<dbReference type="GO" id="GO:0004879">
    <property type="term" value="F:nuclear receptor activity"/>
    <property type="evidence" value="ECO:0007669"/>
    <property type="project" value="TreeGrafter"/>
</dbReference>
<dbReference type="GO" id="GO:0000978">
    <property type="term" value="F:RNA polymerase II cis-regulatory region sequence-specific DNA binding"/>
    <property type="evidence" value="ECO:0007669"/>
    <property type="project" value="TreeGrafter"/>
</dbReference>
<evidence type="ECO:0000256" key="1">
    <source>
        <dbReference type="ARBA" id="ARBA00004123"/>
    </source>
</evidence>
<evidence type="ECO:0000259" key="11">
    <source>
        <dbReference type="PROSITE" id="PS51843"/>
    </source>
</evidence>
<dbReference type="PANTHER" id="PTHR24082:SF482">
    <property type="entry name" value="NUCLEAR RECEPTOR"/>
    <property type="match status" value="1"/>
</dbReference>
<evidence type="ECO:0000256" key="7">
    <source>
        <dbReference type="ARBA" id="ARBA00023163"/>
    </source>
</evidence>
<keyword evidence="6" id="KW-0238">DNA-binding</keyword>
<dbReference type="GO" id="GO:0008270">
    <property type="term" value="F:zinc ion binding"/>
    <property type="evidence" value="ECO:0007669"/>
    <property type="project" value="UniProtKB-KW"/>
</dbReference>
<feature type="domain" description="Nuclear receptor" evidence="10">
    <location>
        <begin position="93"/>
        <end position="170"/>
    </location>
</feature>
<dbReference type="PROSITE" id="PS00031">
    <property type="entry name" value="NUCLEAR_REC_DBD_1"/>
    <property type="match status" value="1"/>
</dbReference>
<feature type="compositionally biased region" description="Low complexity" evidence="9">
    <location>
        <begin position="78"/>
        <end position="91"/>
    </location>
</feature>
<dbReference type="OrthoDB" id="6352325at2759"/>
<keyword evidence="13" id="KW-1185">Reference proteome</keyword>
<protein>
    <submittedName>
        <fullName evidence="12">Uncharacterized protein</fullName>
    </submittedName>
</protein>
<feature type="region of interest" description="Disordered" evidence="9">
    <location>
        <begin position="474"/>
        <end position="493"/>
    </location>
</feature>
<dbReference type="Proteomes" id="UP000708208">
    <property type="component" value="Unassembled WGS sequence"/>
</dbReference>
<dbReference type="GO" id="GO:0005634">
    <property type="term" value="C:nucleus"/>
    <property type="evidence" value="ECO:0007669"/>
    <property type="project" value="UniProtKB-SubCell"/>
</dbReference>
<feature type="region of interest" description="Disordered" evidence="9">
    <location>
        <begin position="56"/>
        <end position="91"/>
    </location>
</feature>
<evidence type="ECO:0000256" key="8">
    <source>
        <dbReference type="ARBA" id="ARBA00023170"/>
    </source>
</evidence>